<keyword evidence="10" id="KW-1185">Reference proteome</keyword>
<keyword evidence="4 8" id="KW-0812">Transmembrane</keyword>
<dbReference type="GO" id="GO:0050916">
    <property type="term" value="P:sensory perception of sweet taste"/>
    <property type="evidence" value="ECO:0007669"/>
    <property type="project" value="UniProtKB-ARBA"/>
</dbReference>
<evidence type="ECO:0000313" key="9">
    <source>
        <dbReference type="EMBL" id="KAF7995917.1"/>
    </source>
</evidence>
<evidence type="ECO:0000256" key="3">
    <source>
        <dbReference type="ARBA" id="ARBA00022475"/>
    </source>
</evidence>
<sequence>MEPWLIKLTNYKLFVGTIGCIIRTMGTFTWNFCDLFIILVSIGLAERYKNLNEVVRFKVSNNSTERINWRKIKNKYVIMNELVKEADNIVSPLILISCCMNVYQICVYSSEGIRSVTTGTKITMYYFYTFFFLIVRTTAVVLSAAKIDDESSYALSILTRCHPSVFIIEVFWIQQQLSIDKVSFTALKFFSITHRWDSYYIWNRLHAVSSALLGF</sequence>
<evidence type="ECO:0000256" key="6">
    <source>
        <dbReference type="ARBA" id="ARBA00023136"/>
    </source>
</evidence>
<dbReference type="InterPro" id="IPR009318">
    <property type="entry name" value="Gustatory_rcpt"/>
</dbReference>
<feature type="transmembrane region" description="Helical" evidence="8">
    <location>
        <begin position="125"/>
        <end position="147"/>
    </location>
</feature>
<dbReference type="AlphaFoldDB" id="A0A834Y386"/>
<keyword evidence="3" id="KW-1003">Cell membrane</keyword>
<keyword evidence="7" id="KW-0675">Receptor</keyword>
<protein>
    <recommendedName>
        <fullName evidence="11">Gustatory receptor</fullName>
    </recommendedName>
</protein>
<evidence type="ECO:0000313" key="10">
    <source>
        <dbReference type="Proteomes" id="UP000639338"/>
    </source>
</evidence>
<dbReference type="OrthoDB" id="5800391at2759"/>
<dbReference type="GO" id="GO:0008527">
    <property type="term" value="F:taste receptor activity"/>
    <property type="evidence" value="ECO:0007669"/>
    <property type="project" value="InterPro"/>
</dbReference>
<dbReference type="Pfam" id="PF06151">
    <property type="entry name" value="Trehalose_recp"/>
    <property type="match status" value="1"/>
</dbReference>
<comment type="similarity">
    <text evidence="2">Belongs to the insect chemoreceptor superfamily. Gustatory receptor (GR) family. Gr5a subfamily.</text>
</comment>
<dbReference type="Proteomes" id="UP000639338">
    <property type="component" value="Unassembled WGS sequence"/>
</dbReference>
<evidence type="ECO:0000256" key="5">
    <source>
        <dbReference type="ARBA" id="ARBA00022989"/>
    </source>
</evidence>
<feature type="transmembrane region" description="Helical" evidence="8">
    <location>
        <begin position="21"/>
        <end position="45"/>
    </location>
</feature>
<reference evidence="9 10" key="1">
    <citation type="submission" date="2020-08" db="EMBL/GenBank/DDBJ databases">
        <title>Aphidius gifuensis genome sequencing and assembly.</title>
        <authorList>
            <person name="Du Z."/>
        </authorList>
    </citation>
    <scope>NUCLEOTIDE SEQUENCE [LARGE SCALE GENOMIC DNA]</scope>
    <source>
        <strain evidence="9">YNYX2018</strain>
        <tissue evidence="9">Adults</tissue>
    </source>
</reference>
<evidence type="ECO:0000256" key="8">
    <source>
        <dbReference type="SAM" id="Phobius"/>
    </source>
</evidence>
<comment type="subcellular location">
    <subcellularLocation>
        <location evidence="1">Cell membrane</location>
        <topology evidence="1">Multi-pass membrane protein</topology>
    </subcellularLocation>
</comment>
<dbReference type="PANTHER" id="PTHR21421">
    <property type="entry name" value="GUSTATORY RECEPTOR"/>
    <property type="match status" value="1"/>
</dbReference>
<dbReference type="PANTHER" id="PTHR21421:SF29">
    <property type="entry name" value="GUSTATORY RECEPTOR 5A FOR TREHALOSE-RELATED"/>
    <property type="match status" value="1"/>
</dbReference>
<feature type="transmembrane region" description="Helical" evidence="8">
    <location>
        <begin position="89"/>
        <end position="113"/>
    </location>
</feature>
<proteinExistence type="inferred from homology"/>
<evidence type="ECO:0008006" key="11">
    <source>
        <dbReference type="Google" id="ProtNLM"/>
    </source>
</evidence>
<dbReference type="EMBL" id="JACMRX010000002">
    <property type="protein sequence ID" value="KAF7995917.1"/>
    <property type="molecule type" value="Genomic_DNA"/>
</dbReference>
<dbReference type="GO" id="GO:0005886">
    <property type="term" value="C:plasma membrane"/>
    <property type="evidence" value="ECO:0007669"/>
    <property type="project" value="UniProtKB-SubCell"/>
</dbReference>
<comment type="caution">
    <text evidence="9">The sequence shown here is derived from an EMBL/GenBank/DDBJ whole genome shotgun (WGS) entry which is preliminary data.</text>
</comment>
<keyword evidence="6 8" id="KW-0472">Membrane</keyword>
<evidence type="ECO:0000256" key="4">
    <source>
        <dbReference type="ARBA" id="ARBA00022692"/>
    </source>
</evidence>
<organism evidence="9 10">
    <name type="scientific">Aphidius gifuensis</name>
    <name type="common">Parasitoid wasp</name>
    <dbReference type="NCBI Taxonomy" id="684658"/>
    <lineage>
        <taxon>Eukaryota</taxon>
        <taxon>Metazoa</taxon>
        <taxon>Ecdysozoa</taxon>
        <taxon>Arthropoda</taxon>
        <taxon>Hexapoda</taxon>
        <taxon>Insecta</taxon>
        <taxon>Pterygota</taxon>
        <taxon>Neoptera</taxon>
        <taxon>Endopterygota</taxon>
        <taxon>Hymenoptera</taxon>
        <taxon>Apocrita</taxon>
        <taxon>Ichneumonoidea</taxon>
        <taxon>Braconidae</taxon>
        <taxon>Aphidiinae</taxon>
        <taxon>Aphidius</taxon>
    </lineage>
</organism>
<evidence type="ECO:0000256" key="1">
    <source>
        <dbReference type="ARBA" id="ARBA00004651"/>
    </source>
</evidence>
<gene>
    <name evidence="9" type="ORF">HCN44_007024</name>
</gene>
<name>A0A834Y386_APHGI</name>
<keyword evidence="5 8" id="KW-1133">Transmembrane helix</keyword>
<accession>A0A834Y386</accession>
<evidence type="ECO:0000256" key="7">
    <source>
        <dbReference type="ARBA" id="ARBA00023170"/>
    </source>
</evidence>
<evidence type="ECO:0000256" key="2">
    <source>
        <dbReference type="ARBA" id="ARBA00005327"/>
    </source>
</evidence>